<feature type="compositionally biased region" description="Polar residues" evidence="4">
    <location>
        <begin position="426"/>
        <end position="437"/>
    </location>
</feature>
<evidence type="ECO:0000313" key="7">
    <source>
        <dbReference type="EMBL" id="CAH9139853.1"/>
    </source>
</evidence>
<feature type="compositionally biased region" description="Low complexity" evidence="4">
    <location>
        <begin position="353"/>
        <end position="364"/>
    </location>
</feature>
<dbReference type="GO" id="GO:0005634">
    <property type="term" value="C:nucleus"/>
    <property type="evidence" value="ECO:0007669"/>
    <property type="project" value="UniProtKB-SubCell"/>
</dbReference>
<feature type="region of interest" description="Disordered" evidence="4">
    <location>
        <begin position="189"/>
        <end position="217"/>
    </location>
</feature>
<dbReference type="PANTHER" id="PTHR12585">
    <property type="entry name" value="SCC1 / RAD21 FAMILY MEMBER"/>
    <property type="match status" value="1"/>
</dbReference>
<protein>
    <recommendedName>
        <fullName evidence="9">Sister chromatid cohesion 1 protein 1</fullName>
    </recommendedName>
</protein>
<dbReference type="Proteomes" id="UP001152523">
    <property type="component" value="Unassembled WGS sequence"/>
</dbReference>
<gene>
    <name evidence="7" type="ORF">CEPIT_LOCUS37896</name>
</gene>
<evidence type="ECO:0000259" key="5">
    <source>
        <dbReference type="Pfam" id="PF04824"/>
    </source>
</evidence>
<accession>A0AAV0FX99</accession>
<dbReference type="CDD" id="cd21793">
    <property type="entry name" value="Rad21_Rec8_M_AtSYN1-like"/>
    <property type="match status" value="1"/>
</dbReference>
<dbReference type="GO" id="GO:0008278">
    <property type="term" value="C:cohesin complex"/>
    <property type="evidence" value="ECO:0007669"/>
    <property type="project" value="InterPro"/>
</dbReference>
<organism evidence="7 8">
    <name type="scientific">Cuscuta epithymum</name>
    <dbReference type="NCBI Taxonomy" id="186058"/>
    <lineage>
        <taxon>Eukaryota</taxon>
        <taxon>Viridiplantae</taxon>
        <taxon>Streptophyta</taxon>
        <taxon>Embryophyta</taxon>
        <taxon>Tracheophyta</taxon>
        <taxon>Spermatophyta</taxon>
        <taxon>Magnoliopsida</taxon>
        <taxon>eudicotyledons</taxon>
        <taxon>Gunneridae</taxon>
        <taxon>Pentapetalae</taxon>
        <taxon>asterids</taxon>
        <taxon>lamiids</taxon>
        <taxon>Solanales</taxon>
        <taxon>Convolvulaceae</taxon>
        <taxon>Cuscuteae</taxon>
        <taxon>Cuscuta</taxon>
        <taxon>Cuscuta subgen. Cuscuta</taxon>
    </lineage>
</organism>
<comment type="similarity">
    <text evidence="2">Belongs to the rad21 family.</text>
</comment>
<feature type="compositionally biased region" description="Basic and acidic residues" evidence="4">
    <location>
        <begin position="236"/>
        <end position="253"/>
    </location>
</feature>
<feature type="domain" description="Rad21/Rec8-like protein N-terminal" evidence="6">
    <location>
        <begin position="1"/>
        <end position="109"/>
    </location>
</feature>
<dbReference type="InterPro" id="IPR039781">
    <property type="entry name" value="Rad21/Rec8-like"/>
</dbReference>
<evidence type="ECO:0000259" key="6">
    <source>
        <dbReference type="Pfam" id="PF04825"/>
    </source>
</evidence>
<dbReference type="InterPro" id="IPR036390">
    <property type="entry name" value="WH_DNA-bd_sf"/>
</dbReference>
<evidence type="ECO:0000256" key="4">
    <source>
        <dbReference type="SAM" id="MobiDB-lite"/>
    </source>
</evidence>
<keyword evidence="8" id="KW-1185">Reference proteome</keyword>
<dbReference type="GO" id="GO:0051754">
    <property type="term" value="P:meiotic sister chromatid cohesion, centromeric"/>
    <property type="evidence" value="ECO:0007669"/>
    <property type="project" value="TreeGrafter"/>
</dbReference>
<dbReference type="SUPFAM" id="SSF46785">
    <property type="entry name" value="Winged helix' DNA-binding domain"/>
    <property type="match status" value="1"/>
</dbReference>
<name>A0AAV0FX99_9ASTE</name>
<sequence length="578" mass="65033">MFFSHQILARKLPMGQIWLAANSDVKMTRKQLAKLNIVKICEEILNPPVPLALRMSGILMGGVVRVYQHKVKFLYDDVNRLMVEVNRVWKVNATLPDPTQLPKKKAKKAKNEADTLEEEQDKMMFFLPTTNATMCLEDLEIPFINVDLEDCHQADAADITLGDHFDSHREATNLNSRFERFDIEGDEETQPYFDDIPIPCTLIPSPPEQHNGEQKTSGLSNEVLEQHPGDLVNQQSDDRKGDIQQSKDQERPCPPRRRARKAAITIDNQTVVLNHIYKDWLGDCSDLVSRRGSRKRNTDAFSKGKVIRHMELPPHVLMEGLFTEVSREVYYPKPLLDLWMSSTQPASHSATDSGSQPSEPSSSEHIIFSDPSAHAFEDFQSVGSQRIIPSMEKRRGDFTNIEVNLSDNIRVVLSENNIFGNEATDIATTSGSPDTHFSMSSRKRSYSSTRPTGIGLETVAEDYAEPDFKMTRLSDLPETDLNLDNEILLETGPTQVEIPNTTLPVDEITDSIRGQLKTHFDAPGAPKVESLNDLTAGMSRKEAACMFFQTCVLASQNFIKVEQKEAYDPILISRGAEM</sequence>
<keyword evidence="3" id="KW-0539">Nucleus</keyword>
<evidence type="ECO:0000313" key="8">
    <source>
        <dbReference type="Proteomes" id="UP001152523"/>
    </source>
</evidence>
<comment type="subcellular location">
    <subcellularLocation>
        <location evidence="1">Nucleus</location>
    </subcellularLocation>
</comment>
<proteinExistence type="inferred from homology"/>
<feature type="region of interest" description="Disordered" evidence="4">
    <location>
        <begin position="424"/>
        <end position="452"/>
    </location>
</feature>
<dbReference type="Pfam" id="PF04825">
    <property type="entry name" value="Rad21_Rec8_N"/>
    <property type="match status" value="1"/>
</dbReference>
<evidence type="ECO:0000256" key="2">
    <source>
        <dbReference type="ARBA" id="ARBA00009870"/>
    </source>
</evidence>
<dbReference type="InterPro" id="IPR023093">
    <property type="entry name" value="ScpA-like_C"/>
</dbReference>
<comment type="caution">
    <text evidence="7">The sequence shown here is derived from an EMBL/GenBank/DDBJ whole genome shotgun (WGS) entry which is preliminary data.</text>
</comment>
<reference evidence="7" key="1">
    <citation type="submission" date="2022-07" db="EMBL/GenBank/DDBJ databases">
        <authorList>
            <person name="Macas J."/>
            <person name="Novak P."/>
            <person name="Neumann P."/>
        </authorList>
    </citation>
    <scope>NUCLEOTIDE SEQUENCE</scope>
</reference>
<dbReference type="EMBL" id="CAMAPF010001020">
    <property type="protein sequence ID" value="CAH9139853.1"/>
    <property type="molecule type" value="Genomic_DNA"/>
</dbReference>
<evidence type="ECO:0000256" key="3">
    <source>
        <dbReference type="ARBA" id="ARBA00023242"/>
    </source>
</evidence>
<dbReference type="Pfam" id="PF04824">
    <property type="entry name" value="Rad21_Rec8"/>
    <property type="match status" value="1"/>
</dbReference>
<evidence type="ECO:0000256" key="1">
    <source>
        <dbReference type="ARBA" id="ARBA00004123"/>
    </source>
</evidence>
<feature type="region of interest" description="Disordered" evidence="4">
    <location>
        <begin position="344"/>
        <end position="366"/>
    </location>
</feature>
<dbReference type="InterPro" id="IPR006909">
    <property type="entry name" value="Rad21/Rec8_C_eu"/>
</dbReference>
<evidence type="ECO:0008006" key="9">
    <source>
        <dbReference type="Google" id="ProtNLM"/>
    </source>
</evidence>
<feature type="domain" description="Rad21/Rec8-like protein C-terminal eukaryotic" evidence="5">
    <location>
        <begin position="526"/>
        <end position="578"/>
    </location>
</feature>
<dbReference type="PANTHER" id="PTHR12585:SF64">
    <property type="entry name" value="SISTER CHROMATID COHESION 1 PROTEIN 1"/>
    <property type="match status" value="1"/>
</dbReference>
<dbReference type="GO" id="GO:0003682">
    <property type="term" value="F:chromatin binding"/>
    <property type="evidence" value="ECO:0007669"/>
    <property type="project" value="TreeGrafter"/>
</dbReference>
<feature type="region of interest" description="Disordered" evidence="4">
    <location>
        <begin position="230"/>
        <end position="261"/>
    </location>
</feature>
<dbReference type="Gene3D" id="1.10.10.580">
    <property type="entry name" value="Structural maintenance of chromosome 1. Chain E"/>
    <property type="match status" value="1"/>
</dbReference>
<dbReference type="InterPro" id="IPR006910">
    <property type="entry name" value="Rad21_Rec8_N"/>
</dbReference>
<dbReference type="AlphaFoldDB" id="A0AAV0FX99"/>